<keyword evidence="1" id="KW-0732">Signal</keyword>
<evidence type="ECO:0008006" key="4">
    <source>
        <dbReference type="Google" id="ProtNLM"/>
    </source>
</evidence>
<keyword evidence="3" id="KW-1185">Reference proteome</keyword>
<dbReference type="RefSeq" id="WP_121198415.1">
    <property type="nucleotide sequence ID" value="NZ_RBKU01000001.1"/>
</dbReference>
<feature type="chain" id="PRO_5019794180" description="Transglutaminase superfamily protein" evidence="1">
    <location>
        <begin position="21"/>
        <end position="334"/>
    </location>
</feature>
<protein>
    <recommendedName>
        <fullName evidence="4">Transglutaminase superfamily protein</fullName>
    </recommendedName>
</protein>
<dbReference type="OrthoDB" id="1041391at2"/>
<evidence type="ECO:0000256" key="1">
    <source>
        <dbReference type="SAM" id="SignalP"/>
    </source>
</evidence>
<feature type="signal peptide" evidence="1">
    <location>
        <begin position="1"/>
        <end position="20"/>
    </location>
</feature>
<gene>
    <name evidence="2" type="ORF">BDD43_3047</name>
</gene>
<dbReference type="Proteomes" id="UP000268007">
    <property type="component" value="Unassembled WGS sequence"/>
</dbReference>
<organism evidence="2 3">
    <name type="scientific">Mucilaginibacter gracilis</name>
    <dbReference type="NCBI Taxonomy" id="423350"/>
    <lineage>
        <taxon>Bacteria</taxon>
        <taxon>Pseudomonadati</taxon>
        <taxon>Bacteroidota</taxon>
        <taxon>Sphingobacteriia</taxon>
        <taxon>Sphingobacteriales</taxon>
        <taxon>Sphingobacteriaceae</taxon>
        <taxon>Mucilaginibacter</taxon>
    </lineage>
</organism>
<name>A0A495J1K3_9SPHI</name>
<evidence type="ECO:0000313" key="3">
    <source>
        <dbReference type="Proteomes" id="UP000268007"/>
    </source>
</evidence>
<sequence length="334" mass="38363">MKYPYLFLIIPLLLGFNANAQKNKQAYRQAFQEQSAMLTGKEPLSFKRSVFLTESAYYSDKLNYQAFCQDISNIAFQLKELIKQKHIERHPTAGNFVTFSFMADTIAANGFKPFTYDFEDFTGTKDWSKQFVTKLLKTHSGNCHSLPFLYKILCEEMGAKAYLALAPNHVYIKHQDERGQWTNVELTNPGFPRDQWIIKEMAITVEAIKKNIYMAPLSPKESVAMTMFDLACGYKSLYGYDQFVLRTANTALKYFPRCVPLIQLKANCLLTMIKAEQKKSKPDSSALLKDIAMHKQTMAYVAALGYKDMPIELYNEWVKSVETEKAKRAANRKN</sequence>
<dbReference type="AlphaFoldDB" id="A0A495J1K3"/>
<accession>A0A495J1K3</accession>
<reference evidence="2 3" key="1">
    <citation type="submission" date="2018-10" db="EMBL/GenBank/DDBJ databases">
        <title>Genomic Encyclopedia of Archaeal and Bacterial Type Strains, Phase II (KMG-II): from individual species to whole genera.</title>
        <authorList>
            <person name="Goeker M."/>
        </authorList>
    </citation>
    <scope>NUCLEOTIDE SEQUENCE [LARGE SCALE GENOMIC DNA]</scope>
    <source>
        <strain evidence="2 3">DSM 18602</strain>
    </source>
</reference>
<proteinExistence type="predicted"/>
<dbReference type="EMBL" id="RBKU01000001">
    <property type="protein sequence ID" value="RKR82856.1"/>
    <property type="molecule type" value="Genomic_DNA"/>
</dbReference>
<evidence type="ECO:0000313" key="2">
    <source>
        <dbReference type="EMBL" id="RKR82856.1"/>
    </source>
</evidence>
<comment type="caution">
    <text evidence="2">The sequence shown here is derived from an EMBL/GenBank/DDBJ whole genome shotgun (WGS) entry which is preliminary data.</text>
</comment>